<dbReference type="InterPro" id="IPR039254">
    <property type="entry name" value="Rds1"/>
</dbReference>
<dbReference type="InterPro" id="IPR009078">
    <property type="entry name" value="Ferritin-like_SF"/>
</dbReference>
<dbReference type="AlphaFoldDB" id="A0A1C7MJW9"/>
<dbReference type="CDD" id="cd00657">
    <property type="entry name" value="Ferritin_like"/>
    <property type="match status" value="1"/>
</dbReference>
<organism evidence="2 3">
    <name type="scientific">Grifola frondosa</name>
    <name type="common">Maitake</name>
    <name type="synonym">Polyporus frondosus</name>
    <dbReference type="NCBI Taxonomy" id="5627"/>
    <lineage>
        <taxon>Eukaryota</taxon>
        <taxon>Fungi</taxon>
        <taxon>Dikarya</taxon>
        <taxon>Basidiomycota</taxon>
        <taxon>Agaricomycotina</taxon>
        <taxon>Agaricomycetes</taxon>
        <taxon>Polyporales</taxon>
        <taxon>Grifolaceae</taxon>
        <taxon>Grifola</taxon>
    </lineage>
</organism>
<gene>
    <name evidence="2" type="primary">rds1_1</name>
    <name evidence="2" type="ORF">A0H81_03054</name>
</gene>
<dbReference type="PANTHER" id="PTHR38705">
    <property type="entry name" value="PROTEIN RDS1"/>
    <property type="match status" value="1"/>
</dbReference>
<keyword evidence="3" id="KW-1185">Reference proteome</keyword>
<dbReference type="Proteomes" id="UP000092993">
    <property type="component" value="Unassembled WGS sequence"/>
</dbReference>
<evidence type="ECO:0000256" key="1">
    <source>
        <dbReference type="SAM" id="SignalP"/>
    </source>
</evidence>
<dbReference type="SUPFAM" id="SSF47240">
    <property type="entry name" value="Ferritin-like"/>
    <property type="match status" value="1"/>
</dbReference>
<dbReference type="STRING" id="5627.A0A1C7MJW9"/>
<dbReference type="OMA" id="MAWYHDM"/>
<feature type="signal peptide" evidence="1">
    <location>
        <begin position="1"/>
        <end position="20"/>
    </location>
</feature>
<name>A0A1C7MJW9_GRIFR</name>
<comment type="caution">
    <text evidence="2">The sequence shown here is derived from an EMBL/GenBank/DDBJ whole genome shotgun (WGS) entry which is preliminary data.</text>
</comment>
<accession>A0A1C7MJW9</accession>
<keyword evidence="1" id="KW-0732">Signal</keyword>
<evidence type="ECO:0000313" key="3">
    <source>
        <dbReference type="Proteomes" id="UP000092993"/>
    </source>
</evidence>
<dbReference type="Pfam" id="PF13668">
    <property type="entry name" value="Ferritin_2"/>
    <property type="match status" value="1"/>
</dbReference>
<evidence type="ECO:0000313" key="2">
    <source>
        <dbReference type="EMBL" id="OBZ76927.1"/>
    </source>
</evidence>
<dbReference type="EMBL" id="LUGG01000003">
    <property type="protein sequence ID" value="OBZ76927.1"/>
    <property type="molecule type" value="Genomic_DNA"/>
</dbReference>
<sequence>MLDFLPAIVLLLGGSSVVLSAPAPAPINDISILQYALTLEHLENNFYNTGLAKFDEQAFTDAGFPSWVHGRFLQIAEHEAEHVQYLETALGNSSTQPCNYSFPFTDLKSFVGLAMALETVGGSAYLGAAPLITDKAILTVAGSILAVESRHAGWISSAALHIQPWDGPFETPLGLDGVFSLASQFIVVCPATNPTLPVQTFPALNVSNTSPQLGSTITATFSNPQNITPTFLSWFDGLNITFTLINADGSTQVPQNLAGTVYAGAVSSNTTAPSNITMLSGLAIFEFPFGA</sequence>
<feature type="chain" id="PRO_5008889173" evidence="1">
    <location>
        <begin position="21"/>
        <end position="291"/>
    </location>
</feature>
<proteinExistence type="predicted"/>
<reference evidence="2 3" key="1">
    <citation type="submission" date="2016-03" db="EMBL/GenBank/DDBJ databases">
        <title>Whole genome sequencing of Grifola frondosa 9006-11.</title>
        <authorList>
            <person name="Min B."/>
            <person name="Park H."/>
            <person name="Kim J.-G."/>
            <person name="Cho H."/>
            <person name="Oh Y.-L."/>
            <person name="Kong W.-S."/>
            <person name="Choi I.-G."/>
        </authorList>
    </citation>
    <scope>NUCLEOTIDE SEQUENCE [LARGE SCALE GENOMIC DNA]</scope>
    <source>
        <strain evidence="2 3">9006-11</strain>
    </source>
</reference>
<protein>
    <submittedName>
        <fullName evidence="2">Protein rds1</fullName>
    </submittedName>
</protein>
<dbReference type="OrthoDB" id="1001765at2759"/>
<dbReference type="PANTHER" id="PTHR38705:SF1">
    <property type="entry name" value="PROTEIN RDS1"/>
    <property type="match status" value="1"/>
</dbReference>